<dbReference type="PANTHER" id="PTHR10176:SF3">
    <property type="entry name" value="GLYCOGEN [STARCH] SYNTHASE"/>
    <property type="match status" value="1"/>
</dbReference>
<sequence length="379" mass="42602">HLDKFNIDKEAGTRIFIHRYCIRTGGGCHCAGHVFHHRIRDHLAWRASSLLKRGHFHGHYDFDMFFGSKKCLYFFIAGRYEYSNKGRPMCFIEALSSGSTFYLQGHFFAKRTFVQLKRCVYGTNRTHLPPICTHNVIDDSKDPVLADLRRCQLFNNRSDASKWGVPSRVSELQQSWLPMGLREFVRGCHLGRVPGPITSRGATPRLSAPWLRHSVCVTNLSGFGCFMEQHIEDPASYGIYGGVDRRYRSGRSAAARQFMFDFTQLNRRQRIILRNRTERLSELLDWKNLAIYYRKARLAAVSREVGGAGVGTGKGPSSIILSRPLSAVASPMGSRASTRITAILAATTRATPAPGLAPVSSEDEVDEDAERAELSSRSN</sequence>
<dbReference type="Pfam" id="PF05693">
    <property type="entry name" value="Glycogen_syn"/>
    <property type="match status" value="2"/>
</dbReference>
<evidence type="ECO:0000256" key="8">
    <source>
        <dbReference type="SAM" id="MobiDB-lite"/>
    </source>
</evidence>
<comment type="catalytic activity">
    <reaction evidence="6">
        <text>[(1-&gt;4)-alpha-D-glucosyl](n) + UDP-alpha-D-glucose = [(1-&gt;4)-alpha-D-glucosyl](n+1) + UDP + H(+)</text>
        <dbReference type="Rhea" id="RHEA:18549"/>
        <dbReference type="Rhea" id="RHEA-COMP:9584"/>
        <dbReference type="Rhea" id="RHEA-COMP:9587"/>
        <dbReference type="ChEBI" id="CHEBI:15378"/>
        <dbReference type="ChEBI" id="CHEBI:15444"/>
        <dbReference type="ChEBI" id="CHEBI:58223"/>
        <dbReference type="ChEBI" id="CHEBI:58885"/>
        <dbReference type="EC" id="2.4.1.11"/>
    </reaction>
    <physiologicalReaction direction="left-to-right" evidence="6">
        <dbReference type="Rhea" id="RHEA:18550"/>
    </physiologicalReaction>
</comment>
<dbReference type="Gene3D" id="3.40.50.2000">
    <property type="entry name" value="Glycogen Phosphorylase B"/>
    <property type="match status" value="1"/>
</dbReference>
<dbReference type="WBParaSite" id="maker-unitig_35262-snap-gene-0.2-mRNA-1">
    <property type="protein sequence ID" value="maker-unitig_35262-snap-gene-0.2-mRNA-1"/>
    <property type="gene ID" value="maker-unitig_35262-snap-gene-0.2"/>
</dbReference>
<name>A0A1I8FHN0_9PLAT</name>
<evidence type="ECO:0000256" key="4">
    <source>
        <dbReference type="ARBA" id="ARBA00022679"/>
    </source>
</evidence>
<dbReference type="AlphaFoldDB" id="A0A1I8FHN0"/>
<accession>A0A1I8FHN0</accession>
<evidence type="ECO:0000313" key="9">
    <source>
        <dbReference type="Proteomes" id="UP000095280"/>
    </source>
</evidence>
<keyword evidence="9" id="KW-1185">Reference proteome</keyword>
<evidence type="ECO:0000256" key="5">
    <source>
        <dbReference type="ARBA" id="ARBA00023056"/>
    </source>
</evidence>
<evidence type="ECO:0000313" key="10">
    <source>
        <dbReference type="WBParaSite" id="maker-unitig_35262-snap-gene-0.2-mRNA-1"/>
    </source>
</evidence>
<dbReference type="Proteomes" id="UP000095280">
    <property type="component" value="Unplaced"/>
</dbReference>
<dbReference type="GO" id="GO:0005737">
    <property type="term" value="C:cytoplasm"/>
    <property type="evidence" value="ECO:0007669"/>
    <property type="project" value="TreeGrafter"/>
</dbReference>
<reference evidence="10" key="1">
    <citation type="submission" date="2016-11" db="UniProtKB">
        <authorList>
            <consortium name="WormBaseParasite"/>
        </authorList>
    </citation>
    <scope>IDENTIFICATION</scope>
</reference>
<evidence type="ECO:0000256" key="6">
    <source>
        <dbReference type="ARBA" id="ARBA00047345"/>
    </source>
</evidence>
<keyword evidence="3 7" id="KW-0328">Glycosyltransferase</keyword>
<feature type="region of interest" description="Disordered" evidence="8">
    <location>
        <begin position="351"/>
        <end position="379"/>
    </location>
</feature>
<dbReference type="UniPathway" id="UPA00164"/>
<evidence type="ECO:0000256" key="7">
    <source>
        <dbReference type="RuleBase" id="RU363104"/>
    </source>
</evidence>
<proteinExistence type="inferred from homology"/>
<evidence type="ECO:0000256" key="2">
    <source>
        <dbReference type="ARBA" id="ARBA00010686"/>
    </source>
</evidence>
<evidence type="ECO:0000256" key="1">
    <source>
        <dbReference type="ARBA" id="ARBA00004964"/>
    </source>
</evidence>
<evidence type="ECO:0000256" key="3">
    <source>
        <dbReference type="ARBA" id="ARBA00022676"/>
    </source>
</evidence>
<protein>
    <recommendedName>
        <fullName evidence="7">Glycogen [starch] synthase</fullName>
        <ecNumber evidence="7">2.4.1.11</ecNumber>
    </recommendedName>
</protein>
<dbReference type="InterPro" id="IPR008631">
    <property type="entry name" value="Glycogen_synth"/>
</dbReference>
<dbReference type="PANTHER" id="PTHR10176">
    <property type="entry name" value="GLYCOGEN SYNTHASE"/>
    <property type="match status" value="1"/>
</dbReference>
<comment type="function">
    <text evidence="7">Transfers the glycosyl residue from UDP-Glc to the non-reducing end of alpha-1,4-glucan.</text>
</comment>
<dbReference type="GO" id="GO:0004373">
    <property type="term" value="F:alpha-1,4-glucan glucosyltransferase (UDP-glucose donor) activity"/>
    <property type="evidence" value="ECO:0007669"/>
    <property type="project" value="UniProtKB-EC"/>
</dbReference>
<comment type="pathway">
    <text evidence="1 7">Glycan biosynthesis; glycogen biosynthesis.</text>
</comment>
<comment type="similarity">
    <text evidence="2 7">Belongs to the glycosyltransferase 3 family.</text>
</comment>
<keyword evidence="4 7" id="KW-0808">Transferase</keyword>
<organism evidence="9 10">
    <name type="scientific">Macrostomum lignano</name>
    <dbReference type="NCBI Taxonomy" id="282301"/>
    <lineage>
        <taxon>Eukaryota</taxon>
        <taxon>Metazoa</taxon>
        <taxon>Spiralia</taxon>
        <taxon>Lophotrochozoa</taxon>
        <taxon>Platyhelminthes</taxon>
        <taxon>Rhabditophora</taxon>
        <taxon>Macrostomorpha</taxon>
        <taxon>Macrostomida</taxon>
        <taxon>Macrostomidae</taxon>
        <taxon>Macrostomum</taxon>
    </lineage>
</organism>
<feature type="compositionally biased region" description="Acidic residues" evidence="8">
    <location>
        <begin position="361"/>
        <end position="370"/>
    </location>
</feature>
<dbReference type="EC" id="2.4.1.11" evidence="7"/>
<dbReference type="GO" id="GO:0005978">
    <property type="term" value="P:glycogen biosynthetic process"/>
    <property type="evidence" value="ECO:0007669"/>
    <property type="project" value="UniProtKB-UniPathway"/>
</dbReference>
<feature type="compositionally biased region" description="Low complexity" evidence="8">
    <location>
        <begin position="351"/>
        <end position="360"/>
    </location>
</feature>
<keyword evidence="5 7" id="KW-0320">Glycogen biosynthesis</keyword>